<keyword evidence="3" id="KW-1185">Reference proteome</keyword>
<sequence length="420" mass="46811">MSTVDPFVYPMIARSLALFALSFVTAADRREDDATLRLELTLTTRVASASATLRVARRTMSHPEAFMRAFAEMLDAYGLEQTKMFSHATLFVPTASNCAVRFAKSLGAEWSRQVVESVGDEVQCWLILDFEWSGAQDSRTTFLRDTFGLFLNGLRAAMLFVDIGARVDEVVYDDERSTANAATVFVNCARRIGISDSTWAAIVRVVVGSIESRPFIDRDGISVYINGSLMPWRQTRAMVDHLWTLDERFKSFGLPPLRQDLTLDANAEHVVYFAPPCETTTTTTYVRRVTIHFLSTAAKPADVVCSAFPLAGVADAMKTTMTSDIPIRVSAELSTAGMFDALQILKRDDPMRFSSAEEKEFIETSDRIGRGVLAILESPSSDVARDFCSQRDADDEDWRRKVLSNLRSSRVYAANCVEMK</sequence>
<gene>
    <name evidence="2" type="ORF">OSTLU_94405</name>
</gene>
<dbReference type="RefSeq" id="XP_001417856.1">
    <property type="nucleotide sequence ID" value="XM_001417819.1"/>
</dbReference>
<dbReference type="EMBL" id="CP000585">
    <property type="protein sequence ID" value="ABO96149.1"/>
    <property type="molecule type" value="Genomic_DNA"/>
</dbReference>
<name>A4RY27_OSTLU</name>
<protein>
    <submittedName>
        <fullName evidence="2">Uncharacterized protein</fullName>
    </submittedName>
</protein>
<reference evidence="2 3" key="1">
    <citation type="journal article" date="2007" name="Proc. Natl. Acad. Sci. U.S.A.">
        <title>The tiny eukaryote Ostreococcus provides genomic insights into the paradox of plankton speciation.</title>
        <authorList>
            <person name="Palenik B."/>
            <person name="Grimwood J."/>
            <person name="Aerts A."/>
            <person name="Rouze P."/>
            <person name="Salamov A."/>
            <person name="Putnam N."/>
            <person name="Dupont C."/>
            <person name="Jorgensen R."/>
            <person name="Derelle E."/>
            <person name="Rombauts S."/>
            <person name="Zhou K."/>
            <person name="Otillar R."/>
            <person name="Merchant S.S."/>
            <person name="Podell S."/>
            <person name="Gaasterland T."/>
            <person name="Napoli C."/>
            <person name="Gendler K."/>
            <person name="Manuell A."/>
            <person name="Tai V."/>
            <person name="Vallon O."/>
            <person name="Piganeau G."/>
            <person name="Jancek S."/>
            <person name="Heijde M."/>
            <person name="Jabbari K."/>
            <person name="Bowler C."/>
            <person name="Lohr M."/>
            <person name="Robbens S."/>
            <person name="Werner G."/>
            <person name="Dubchak I."/>
            <person name="Pazour G.J."/>
            <person name="Ren Q."/>
            <person name="Paulsen I."/>
            <person name="Delwiche C."/>
            <person name="Schmutz J."/>
            <person name="Rokhsar D."/>
            <person name="Van de Peer Y."/>
            <person name="Moreau H."/>
            <person name="Grigoriev I.V."/>
        </authorList>
    </citation>
    <scope>NUCLEOTIDE SEQUENCE [LARGE SCALE GENOMIC DNA]</scope>
    <source>
        <strain evidence="2 3">CCE9901</strain>
    </source>
</reference>
<feature type="chain" id="PRO_5002672971" evidence="1">
    <location>
        <begin position="27"/>
        <end position="420"/>
    </location>
</feature>
<organism evidence="2 3">
    <name type="scientific">Ostreococcus lucimarinus (strain CCE9901)</name>
    <dbReference type="NCBI Taxonomy" id="436017"/>
    <lineage>
        <taxon>Eukaryota</taxon>
        <taxon>Viridiplantae</taxon>
        <taxon>Chlorophyta</taxon>
        <taxon>Mamiellophyceae</taxon>
        <taxon>Mamiellales</taxon>
        <taxon>Bathycoccaceae</taxon>
        <taxon>Ostreococcus</taxon>
    </lineage>
</organism>
<proteinExistence type="predicted"/>
<evidence type="ECO:0000256" key="1">
    <source>
        <dbReference type="SAM" id="SignalP"/>
    </source>
</evidence>
<dbReference type="Proteomes" id="UP000001568">
    <property type="component" value="Chromosome 5"/>
</dbReference>
<dbReference type="OrthoDB" id="10606718at2759"/>
<dbReference type="Gramene" id="ABO96149">
    <property type="protein sequence ID" value="ABO96149"/>
    <property type="gene ID" value="OSTLU_94405"/>
</dbReference>
<feature type="signal peptide" evidence="1">
    <location>
        <begin position="1"/>
        <end position="26"/>
    </location>
</feature>
<dbReference type="AlphaFoldDB" id="A4RY27"/>
<evidence type="ECO:0000313" key="3">
    <source>
        <dbReference type="Proteomes" id="UP000001568"/>
    </source>
</evidence>
<dbReference type="KEGG" id="olu:OSTLU_94405"/>
<dbReference type="HOGENOM" id="CLU_654512_0_0_1"/>
<accession>A4RY27</accession>
<dbReference type="GeneID" id="5002011"/>
<keyword evidence="1" id="KW-0732">Signal</keyword>
<evidence type="ECO:0000313" key="2">
    <source>
        <dbReference type="EMBL" id="ABO96149.1"/>
    </source>
</evidence>